<protein>
    <submittedName>
        <fullName evidence="3">Polyketide cyclase</fullName>
    </submittedName>
</protein>
<comment type="similarity">
    <text evidence="1">Belongs to the AHA1 family.</text>
</comment>
<dbReference type="EMBL" id="PHEX01000073">
    <property type="protein sequence ID" value="PKQ27603.1"/>
    <property type="molecule type" value="Genomic_DNA"/>
</dbReference>
<reference evidence="3 4" key="1">
    <citation type="journal article" date="2017" name="ISME J.">
        <title>Potential for microbial H2 and metal transformations associated with novel bacteria and archaea in deep terrestrial subsurface sediments.</title>
        <authorList>
            <person name="Hernsdorf A.W."/>
            <person name="Amano Y."/>
            <person name="Miyakawa K."/>
            <person name="Ise K."/>
            <person name="Suzuki Y."/>
            <person name="Anantharaman K."/>
            <person name="Probst A."/>
            <person name="Burstein D."/>
            <person name="Thomas B.C."/>
            <person name="Banfield J.F."/>
        </authorList>
    </citation>
    <scope>NUCLEOTIDE SEQUENCE [LARGE SCALE GENOMIC DNA]</scope>
    <source>
        <strain evidence="3">HGW-Actinobacteria-3</strain>
    </source>
</reference>
<organism evidence="3 4">
    <name type="scientific">Candidatus Anoxymicrobium japonicum</name>
    <dbReference type="NCBI Taxonomy" id="2013648"/>
    <lineage>
        <taxon>Bacteria</taxon>
        <taxon>Bacillati</taxon>
        <taxon>Actinomycetota</taxon>
        <taxon>Candidatus Geothermincolia</taxon>
        <taxon>Candidatus Geothermincolales</taxon>
        <taxon>Candidatus Anoxymicrobiaceae</taxon>
        <taxon>Candidatus Anoxymicrobium</taxon>
    </lineage>
</organism>
<dbReference type="InterPro" id="IPR013538">
    <property type="entry name" value="ASHA1/2-like_C"/>
</dbReference>
<evidence type="ECO:0000259" key="2">
    <source>
        <dbReference type="Pfam" id="PF08327"/>
    </source>
</evidence>
<name>A0A2N3G4F3_9ACTN</name>
<dbReference type="Gene3D" id="3.30.530.20">
    <property type="match status" value="1"/>
</dbReference>
<gene>
    <name evidence="3" type="ORF">CVT63_07135</name>
</gene>
<dbReference type="AlphaFoldDB" id="A0A2N3G4F3"/>
<accession>A0A2N3G4F3</accession>
<comment type="caution">
    <text evidence="3">The sequence shown here is derived from an EMBL/GenBank/DDBJ whole genome shotgun (WGS) entry which is preliminary data.</text>
</comment>
<evidence type="ECO:0000256" key="1">
    <source>
        <dbReference type="ARBA" id="ARBA00006817"/>
    </source>
</evidence>
<evidence type="ECO:0000313" key="4">
    <source>
        <dbReference type="Proteomes" id="UP000233654"/>
    </source>
</evidence>
<evidence type="ECO:0000313" key="3">
    <source>
        <dbReference type="EMBL" id="PKQ27603.1"/>
    </source>
</evidence>
<proteinExistence type="inferred from homology"/>
<sequence length="179" mass="20581">MVSRTWTATSGRCSIWTWSTCTIRKPPHQPASKGGIVIQDNVIRSSRTFPVSRNALFQAFAEPNLLKLWWGPKGFTNTFEQFSFEPGGHWIFTMHSPEGKDFPNHSVFDEIIAPAKIRFRHICKPEFCMTMHFEGTEENSVLTWEMEFENAEIKNSLEKLVVPSNEQNFDRLEKVLGTA</sequence>
<dbReference type="Pfam" id="PF08327">
    <property type="entry name" value="AHSA1"/>
    <property type="match status" value="1"/>
</dbReference>
<dbReference type="InterPro" id="IPR023393">
    <property type="entry name" value="START-like_dom_sf"/>
</dbReference>
<dbReference type="SUPFAM" id="SSF55961">
    <property type="entry name" value="Bet v1-like"/>
    <property type="match status" value="1"/>
</dbReference>
<dbReference type="Proteomes" id="UP000233654">
    <property type="component" value="Unassembled WGS sequence"/>
</dbReference>
<feature type="domain" description="Activator of Hsp90 ATPase homologue 1/2-like C-terminal" evidence="2">
    <location>
        <begin position="51"/>
        <end position="176"/>
    </location>
</feature>